<dbReference type="Proteomes" id="UP000004893">
    <property type="component" value="Unassembled WGS sequence"/>
</dbReference>
<dbReference type="EMBL" id="ABYI02000012">
    <property type="protein sequence ID" value="EEG75389.1"/>
    <property type="molecule type" value="Genomic_DNA"/>
</dbReference>
<name>C0BXT2_9FIRM</name>
<evidence type="ECO:0000313" key="2">
    <source>
        <dbReference type="Proteomes" id="UP000004893"/>
    </source>
</evidence>
<dbReference type="AlphaFoldDB" id="C0BXT2"/>
<dbReference type="STRING" id="553973.CLOHYLEM_04619"/>
<reference evidence="1" key="2">
    <citation type="submission" date="2013-06" db="EMBL/GenBank/DDBJ databases">
        <title>Draft genome sequence of Clostridium hylemonae (DSM 15053).</title>
        <authorList>
            <person name="Sudarsanam P."/>
            <person name="Ley R."/>
            <person name="Guruge J."/>
            <person name="Turnbaugh P.J."/>
            <person name="Mahowald M."/>
            <person name="Liep D."/>
            <person name="Gordon J."/>
        </authorList>
    </citation>
    <scope>NUCLEOTIDE SEQUENCE</scope>
    <source>
        <strain evidence="1">DSM 15053</strain>
    </source>
</reference>
<reference evidence="1" key="1">
    <citation type="submission" date="2009-02" db="EMBL/GenBank/DDBJ databases">
        <authorList>
            <person name="Fulton L."/>
            <person name="Clifton S."/>
            <person name="Fulton B."/>
            <person name="Xu J."/>
            <person name="Minx P."/>
            <person name="Pepin K.H."/>
            <person name="Johnson M."/>
            <person name="Bhonagiri V."/>
            <person name="Nash W.E."/>
            <person name="Mardis E.R."/>
            <person name="Wilson R.K."/>
        </authorList>
    </citation>
    <scope>NUCLEOTIDE SEQUENCE [LARGE SCALE GENOMIC DNA]</scope>
    <source>
        <strain evidence="1">DSM 15053</strain>
    </source>
</reference>
<evidence type="ECO:0000313" key="1">
    <source>
        <dbReference type="EMBL" id="EEG75389.1"/>
    </source>
</evidence>
<protein>
    <submittedName>
        <fullName evidence="1">Uncharacterized protein</fullName>
    </submittedName>
</protein>
<keyword evidence="2" id="KW-1185">Reference proteome</keyword>
<dbReference type="HOGENOM" id="CLU_3198079_0_0_9"/>
<organism evidence="1 2">
    <name type="scientific">[Clostridium] hylemonae DSM 15053</name>
    <dbReference type="NCBI Taxonomy" id="553973"/>
    <lineage>
        <taxon>Bacteria</taxon>
        <taxon>Bacillati</taxon>
        <taxon>Bacillota</taxon>
        <taxon>Clostridia</taxon>
        <taxon>Lachnospirales</taxon>
        <taxon>Lachnospiraceae</taxon>
    </lineage>
</organism>
<proteinExistence type="predicted"/>
<comment type="caution">
    <text evidence="1">The sequence shown here is derived from an EMBL/GenBank/DDBJ whole genome shotgun (WGS) entry which is preliminary data.</text>
</comment>
<sequence>MCTSIRLAHFLYIDHQVNCTKQIKEDRLILNRLPICHYYVLFTSV</sequence>
<accession>C0BXT2</accession>
<gene>
    <name evidence="1" type="ORF">CLOHYLEM_04619</name>
</gene>